<feature type="transmembrane region" description="Helical" evidence="7">
    <location>
        <begin position="91"/>
        <end position="112"/>
    </location>
</feature>
<feature type="transmembrane region" description="Helical" evidence="7">
    <location>
        <begin position="495"/>
        <end position="518"/>
    </location>
</feature>
<evidence type="ECO:0000256" key="3">
    <source>
        <dbReference type="ARBA" id="ARBA00022448"/>
    </source>
</evidence>
<proteinExistence type="inferred from homology"/>
<comment type="subcellular location">
    <subcellularLocation>
        <location evidence="1">Membrane</location>
        <topology evidence="1">Multi-pass membrane protein</topology>
    </subcellularLocation>
</comment>
<dbReference type="InterPro" id="IPR038377">
    <property type="entry name" value="Na/Glc_symporter_sf"/>
</dbReference>
<evidence type="ECO:0000313" key="9">
    <source>
        <dbReference type="EMBL" id="KAK2148053.1"/>
    </source>
</evidence>
<feature type="transmembrane region" description="Helical" evidence="7">
    <location>
        <begin position="164"/>
        <end position="186"/>
    </location>
</feature>
<feature type="transmembrane region" description="Helical" evidence="7">
    <location>
        <begin position="296"/>
        <end position="317"/>
    </location>
</feature>
<dbReference type="PROSITE" id="PS50283">
    <property type="entry name" value="NA_SOLUT_SYMP_3"/>
    <property type="match status" value="1"/>
</dbReference>
<dbReference type="PANTHER" id="PTHR46154:SF4">
    <property type="entry name" value="UREA ACTIVE TRANSPORTER"/>
    <property type="match status" value="1"/>
</dbReference>
<keyword evidence="4 7" id="KW-0812">Transmembrane</keyword>
<comment type="similarity">
    <text evidence="2">Belongs to the sodium:solute symporter (SSF) (TC 2.A.21) family.</text>
</comment>
<dbReference type="AlphaFoldDB" id="A0AAD9J7T3"/>
<feature type="signal peptide" evidence="8">
    <location>
        <begin position="1"/>
        <end position="18"/>
    </location>
</feature>
<dbReference type="InterPro" id="IPR001734">
    <property type="entry name" value="Na/solute_symporter"/>
</dbReference>
<gene>
    <name evidence="9" type="ORF">LSH36_519g04111</name>
</gene>
<feature type="transmembrane region" description="Helical" evidence="7">
    <location>
        <begin position="329"/>
        <end position="350"/>
    </location>
</feature>
<protein>
    <submittedName>
        <fullName evidence="9">Uncharacterized protein</fullName>
    </submittedName>
</protein>
<feature type="transmembrane region" description="Helical" evidence="7">
    <location>
        <begin position="231"/>
        <end position="251"/>
    </location>
</feature>
<evidence type="ECO:0000256" key="4">
    <source>
        <dbReference type="ARBA" id="ARBA00022692"/>
    </source>
</evidence>
<evidence type="ECO:0000256" key="8">
    <source>
        <dbReference type="SAM" id="SignalP"/>
    </source>
</evidence>
<accession>A0AAD9J7T3</accession>
<keyword evidence="10" id="KW-1185">Reference proteome</keyword>
<feature type="transmembrane region" description="Helical" evidence="7">
    <location>
        <begin position="470"/>
        <end position="489"/>
    </location>
</feature>
<feature type="transmembrane region" description="Helical" evidence="7">
    <location>
        <begin position="206"/>
        <end position="224"/>
    </location>
</feature>
<dbReference type="EMBL" id="JAODUP010000519">
    <property type="protein sequence ID" value="KAK2148053.1"/>
    <property type="molecule type" value="Genomic_DNA"/>
</dbReference>
<feature type="transmembrane region" description="Helical" evidence="7">
    <location>
        <begin position="124"/>
        <end position="144"/>
    </location>
</feature>
<name>A0AAD9J7T3_9ANNE</name>
<keyword evidence="6 7" id="KW-0472">Membrane</keyword>
<sequence length="776" mass="85498">MRLVFLLLAVVCCAVGDAEQVIRSSDSCQSKLAGTAAPEIESSLKVWEGILLVLGFGAFALLFSLIHWLVRTYVYFDAHRFDTFFDAGGDVTTAMVMCSVVTKWAWTASYTWSVYDMVKYGVVGQFWFCAGLIIQPLLFAIVACEIRIKAPGAKTFLQVIYARYGVPAHVVFMLFALFVNIYVASMVMYDGSNLLHILLKDIRKEILTVVLAGAVLLFTVFGGVGGSLYTAYVSLVLVMAFVVCFVVEVYYDPWNRQAAPLGSWKAIYKAVSCYRVSDNAENDANSALTFLSKGGLIEGVLMIMSGLSTMFVNQGFWQTSVTAKPTQAVWGYILGAFVWFAIPLGLTFSLGSAYQVWTVDNGAALLSENQAVGGLLPIYITSRLLPKFGDYLTLCLTAVIVVTTAASQVLSVSSIIIYDIYQTYISPFRRSVTGPSTNTDLETLPVRSNLAEHNDEFEHYDRRCMMLKHVVVTAMSLLLIPLTLVLFVMEVDTLYLFKVLGVISGCCVLPICFSVTWYRVTGLGVSLGAFAGLISGLLGWLVYAATMPGGLVRFRANTGQWQPLLVGTAFSFVVGGLVTVITSLCCGGCDSDMLEEDQWEKTRAIDSPILPWAVKYAPEFKSMKLKGIPHFFAVRRTFKFAEISAYIVGVLISVLVILIWPACMLLTGDWTESVYGGWVLMVVIWVGVATVVAVLFPLVAEIVVVCRQSYYVKKWSRSSPNDTKPLEEDIVSQPEHSIAPDANSVKTVESDYMSTIDSGLDNTFKNERWKTLIHLQ</sequence>
<evidence type="ECO:0000256" key="1">
    <source>
        <dbReference type="ARBA" id="ARBA00004141"/>
    </source>
</evidence>
<dbReference type="GO" id="GO:0005886">
    <property type="term" value="C:plasma membrane"/>
    <property type="evidence" value="ECO:0007669"/>
    <property type="project" value="TreeGrafter"/>
</dbReference>
<dbReference type="Gene3D" id="1.20.1730.10">
    <property type="entry name" value="Sodium/glucose cotransporter"/>
    <property type="match status" value="1"/>
</dbReference>
<dbReference type="GO" id="GO:0015204">
    <property type="term" value="F:urea transmembrane transporter activity"/>
    <property type="evidence" value="ECO:0007669"/>
    <property type="project" value="InterPro"/>
</dbReference>
<organism evidence="9 10">
    <name type="scientific">Paralvinella palmiformis</name>
    <dbReference type="NCBI Taxonomy" id="53620"/>
    <lineage>
        <taxon>Eukaryota</taxon>
        <taxon>Metazoa</taxon>
        <taxon>Spiralia</taxon>
        <taxon>Lophotrochozoa</taxon>
        <taxon>Annelida</taxon>
        <taxon>Polychaeta</taxon>
        <taxon>Sedentaria</taxon>
        <taxon>Canalipalpata</taxon>
        <taxon>Terebellida</taxon>
        <taxon>Terebelliformia</taxon>
        <taxon>Alvinellidae</taxon>
        <taxon>Paralvinella</taxon>
    </lineage>
</organism>
<keyword evidence="8" id="KW-0732">Signal</keyword>
<feature type="transmembrane region" description="Helical" evidence="7">
    <location>
        <begin position="564"/>
        <end position="586"/>
    </location>
</feature>
<dbReference type="PANTHER" id="PTHR46154">
    <property type="match status" value="1"/>
</dbReference>
<evidence type="ECO:0000256" key="5">
    <source>
        <dbReference type="ARBA" id="ARBA00022989"/>
    </source>
</evidence>
<keyword evidence="5 7" id="KW-1133">Transmembrane helix</keyword>
<dbReference type="InterPro" id="IPR031155">
    <property type="entry name" value="DUR"/>
</dbReference>
<feature type="transmembrane region" description="Helical" evidence="7">
    <location>
        <begin position="391"/>
        <end position="421"/>
    </location>
</feature>
<evidence type="ECO:0000256" key="7">
    <source>
        <dbReference type="SAM" id="Phobius"/>
    </source>
</evidence>
<evidence type="ECO:0000313" key="10">
    <source>
        <dbReference type="Proteomes" id="UP001208570"/>
    </source>
</evidence>
<evidence type="ECO:0000256" key="6">
    <source>
        <dbReference type="ARBA" id="ARBA00023136"/>
    </source>
</evidence>
<keyword evidence="3" id="KW-0813">Transport</keyword>
<comment type="caution">
    <text evidence="9">The sequence shown here is derived from an EMBL/GenBank/DDBJ whole genome shotgun (WGS) entry which is preliminary data.</text>
</comment>
<feature type="transmembrane region" description="Helical" evidence="7">
    <location>
        <begin position="50"/>
        <end position="70"/>
    </location>
</feature>
<evidence type="ECO:0000256" key="2">
    <source>
        <dbReference type="ARBA" id="ARBA00006434"/>
    </source>
</evidence>
<feature type="chain" id="PRO_5042005236" evidence="8">
    <location>
        <begin position="19"/>
        <end position="776"/>
    </location>
</feature>
<feature type="transmembrane region" description="Helical" evidence="7">
    <location>
        <begin position="525"/>
        <end position="544"/>
    </location>
</feature>
<reference evidence="9" key="1">
    <citation type="journal article" date="2023" name="Mol. Biol. Evol.">
        <title>Third-Generation Sequencing Reveals the Adaptive Role of the Epigenome in Three Deep-Sea Polychaetes.</title>
        <authorList>
            <person name="Perez M."/>
            <person name="Aroh O."/>
            <person name="Sun Y."/>
            <person name="Lan Y."/>
            <person name="Juniper S.K."/>
            <person name="Young C.R."/>
            <person name="Angers B."/>
            <person name="Qian P.Y."/>
        </authorList>
    </citation>
    <scope>NUCLEOTIDE SEQUENCE</scope>
    <source>
        <strain evidence="9">P08H-3</strain>
    </source>
</reference>
<feature type="transmembrane region" description="Helical" evidence="7">
    <location>
        <begin position="645"/>
        <end position="667"/>
    </location>
</feature>
<dbReference type="Proteomes" id="UP001208570">
    <property type="component" value="Unassembled WGS sequence"/>
</dbReference>
<feature type="transmembrane region" description="Helical" evidence="7">
    <location>
        <begin position="679"/>
        <end position="706"/>
    </location>
</feature>